<organism evidence="3 4">
    <name type="scientific">Candidatus Allofournierella pullicola</name>
    <dbReference type="NCBI Taxonomy" id="2838596"/>
    <lineage>
        <taxon>Bacteria</taxon>
        <taxon>Bacillati</taxon>
        <taxon>Bacillota</taxon>
        <taxon>Clostridia</taxon>
        <taxon>Eubacteriales</taxon>
        <taxon>Oscillospiraceae</taxon>
        <taxon>Allofournierella</taxon>
    </lineage>
</organism>
<keyword evidence="2" id="KW-0472">Membrane</keyword>
<feature type="transmembrane region" description="Helical" evidence="2">
    <location>
        <begin position="299"/>
        <end position="316"/>
    </location>
</feature>
<feature type="compositionally biased region" description="Gly residues" evidence="1">
    <location>
        <begin position="664"/>
        <end position="687"/>
    </location>
</feature>
<feature type="region of interest" description="Disordered" evidence="1">
    <location>
        <begin position="664"/>
        <end position="691"/>
    </location>
</feature>
<feature type="transmembrane region" description="Helical" evidence="2">
    <location>
        <begin position="266"/>
        <end position="287"/>
    </location>
</feature>
<evidence type="ECO:0000313" key="3">
    <source>
        <dbReference type="EMBL" id="HIX05761.1"/>
    </source>
</evidence>
<feature type="transmembrane region" description="Helical" evidence="2">
    <location>
        <begin position="146"/>
        <end position="167"/>
    </location>
</feature>
<gene>
    <name evidence="3" type="ORF">H9865_06635</name>
</gene>
<accession>A0A9D1V469</accession>
<keyword evidence="2" id="KW-0812">Transmembrane</keyword>
<dbReference type="EMBL" id="DXFW01000020">
    <property type="protein sequence ID" value="HIX05761.1"/>
    <property type="molecule type" value="Genomic_DNA"/>
</dbReference>
<keyword evidence="2" id="KW-1133">Transmembrane helix</keyword>
<dbReference type="AlphaFoldDB" id="A0A9D1V469"/>
<sequence>MKKKEKQIKQPKQEKKGFQFADWDYDTISGRIPNLPASWLGFWAWRIKRIFLGLKLSKSAFLLLLKALLAFVAVSAASYYFNIFFWAWLNDSMWIGWGKGYGNVAGFLIPGGAFNTGNGIIGLEPLAVFLNLFFKQGSNYSVPNGLLAWPFTLAVGCLVTYLISNILTRGLTGVLRDVAGIPVYLHHYAGRGSKKLWKFLLEGVFYATVIGFVVVNPFAVPLLGVYILLCFGQEADNPRVIGLFLRRCRLYKKAEKGGGKAGEKPLLADTMLQIFSLGLGFFVYSLLNLLVWNLFAYHFFARLIFSLLLAAMTLTLSGGARRKKLGKAMGMMAITTGVLALSHVTAFAHDGGASESGGTWTGLTRNAGFKDMDASSKLGVAGLNIGALHASRLVNYADILMDSKTRLTATDQFILDRMFNMYDRYYRGEPVSVEEFNSLRDLYIKNLNGQLSDDVNYQRSWGETLWDDTKTALSNSFREFAEGQTINSVIARLPLGVATYGYSELALAPFGAAYDAYGRVQSGNSNAWSVWSGTMGNQIFNLALGEACGRAVGSASGAMYNAMAGASGAVRSLQSSSAQWMGSASNSISRSTASFVNSVSRGVQGMADTLSQMGQYANVSGSQRFYSQSWDHGVVNVMNETVNSAAGTAATGAAGQAISSWFQGSGGSSGGTSGGSSGGSSSGGGSDGTLWGARQQYADEFGF</sequence>
<protein>
    <submittedName>
        <fullName evidence="3">Uncharacterized protein</fullName>
    </submittedName>
</protein>
<name>A0A9D1V469_9FIRM</name>
<evidence type="ECO:0000313" key="4">
    <source>
        <dbReference type="Proteomes" id="UP000824193"/>
    </source>
</evidence>
<evidence type="ECO:0000256" key="2">
    <source>
        <dbReference type="SAM" id="Phobius"/>
    </source>
</evidence>
<reference evidence="3" key="2">
    <citation type="submission" date="2021-04" db="EMBL/GenBank/DDBJ databases">
        <authorList>
            <person name="Gilroy R."/>
        </authorList>
    </citation>
    <scope>NUCLEOTIDE SEQUENCE</scope>
    <source>
        <strain evidence="3">2239</strain>
    </source>
</reference>
<proteinExistence type="predicted"/>
<comment type="caution">
    <text evidence="3">The sequence shown here is derived from an EMBL/GenBank/DDBJ whole genome shotgun (WGS) entry which is preliminary data.</text>
</comment>
<feature type="transmembrane region" description="Helical" evidence="2">
    <location>
        <begin position="61"/>
        <end position="87"/>
    </location>
</feature>
<feature type="transmembrane region" description="Helical" evidence="2">
    <location>
        <begin position="204"/>
        <end position="229"/>
    </location>
</feature>
<dbReference type="Proteomes" id="UP000824193">
    <property type="component" value="Unassembled WGS sequence"/>
</dbReference>
<reference evidence="3" key="1">
    <citation type="journal article" date="2021" name="PeerJ">
        <title>Extensive microbial diversity within the chicken gut microbiome revealed by metagenomics and culture.</title>
        <authorList>
            <person name="Gilroy R."/>
            <person name="Ravi A."/>
            <person name="Getino M."/>
            <person name="Pursley I."/>
            <person name="Horton D.L."/>
            <person name="Alikhan N.F."/>
            <person name="Baker D."/>
            <person name="Gharbi K."/>
            <person name="Hall N."/>
            <person name="Watson M."/>
            <person name="Adriaenssens E.M."/>
            <person name="Foster-Nyarko E."/>
            <person name="Jarju S."/>
            <person name="Secka A."/>
            <person name="Antonio M."/>
            <person name="Oren A."/>
            <person name="Chaudhuri R.R."/>
            <person name="La Ragione R."/>
            <person name="Hildebrand F."/>
            <person name="Pallen M.J."/>
        </authorList>
    </citation>
    <scope>NUCLEOTIDE SEQUENCE</scope>
    <source>
        <strain evidence="3">2239</strain>
    </source>
</reference>
<evidence type="ECO:0000256" key="1">
    <source>
        <dbReference type="SAM" id="MobiDB-lite"/>
    </source>
</evidence>